<dbReference type="EMBL" id="JAMOIM010000003">
    <property type="protein sequence ID" value="MCW6507596.1"/>
    <property type="molecule type" value="Genomic_DNA"/>
</dbReference>
<sequence length="449" mass="47467">MDHGTQQGRARRLGGRITVLAVGACLSVSSALAGDPGVTGPVAVDATKLQPAVAVAARLERAGQGARVIFDLTRPVEARAFVLENPDRVVVETSQVNFQLDSRAGQSGATASGPVKAFRFGSYAAGKSRIVIDLRGPARVARVESEPIAGRDATHFVIELARSDRTSFHEAAIKAAASQSPPPAAAVMRSPVDEKPVVVIDPGHGGIDPGATGIGGILEKQLTFDFASTLAAKLTATGRYNVILTRTTDTFVSLRDRVKITRDANAALFVSIHADTVAEGDSVSGATVYTASEKASDAEAAHLADKENRADQDAGLEATPDASEVSDILFDLTRRETRTYSHAFQRTLTGYWQKIARLNKNPERAAGFWVLKAPDVPSVLLELGYLSSASDVAALTSPQWREKATGAIAASIATFFEARGRVRPSQIDQANLQAVDSDKTAVVALRPHL</sequence>
<evidence type="ECO:0000256" key="4">
    <source>
        <dbReference type="SAM" id="SignalP"/>
    </source>
</evidence>
<dbReference type="Pfam" id="PF01520">
    <property type="entry name" value="Amidase_3"/>
    <property type="match status" value="1"/>
</dbReference>
<dbReference type="CDD" id="cd02696">
    <property type="entry name" value="MurNAc-LAA"/>
    <property type="match status" value="1"/>
</dbReference>
<evidence type="ECO:0000256" key="3">
    <source>
        <dbReference type="ARBA" id="ARBA00022801"/>
    </source>
</evidence>
<evidence type="ECO:0000313" key="6">
    <source>
        <dbReference type="EMBL" id="MCW6507596.1"/>
    </source>
</evidence>
<feature type="signal peptide" evidence="4">
    <location>
        <begin position="1"/>
        <end position="33"/>
    </location>
</feature>
<feature type="chain" id="PRO_5041443004" description="N-acetylmuramoyl-L-alanine amidase" evidence="4">
    <location>
        <begin position="34"/>
        <end position="449"/>
    </location>
</feature>
<evidence type="ECO:0000256" key="1">
    <source>
        <dbReference type="ARBA" id="ARBA00001561"/>
    </source>
</evidence>
<organism evidence="6 7">
    <name type="scientific">Lichenifustis flavocetrariae</name>
    <dbReference type="NCBI Taxonomy" id="2949735"/>
    <lineage>
        <taxon>Bacteria</taxon>
        <taxon>Pseudomonadati</taxon>
        <taxon>Pseudomonadota</taxon>
        <taxon>Alphaproteobacteria</taxon>
        <taxon>Hyphomicrobiales</taxon>
        <taxon>Lichenihabitantaceae</taxon>
        <taxon>Lichenifustis</taxon>
    </lineage>
</organism>
<comment type="catalytic activity">
    <reaction evidence="1">
        <text>Hydrolyzes the link between N-acetylmuramoyl residues and L-amino acid residues in certain cell-wall glycopeptides.</text>
        <dbReference type="EC" id="3.5.1.28"/>
    </reaction>
</comment>
<feature type="domain" description="MurNAc-LAA" evidence="5">
    <location>
        <begin position="258"/>
        <end position="413"/>
    </location>
</feature>
<dbReference type="Gene3D" id="3.40.630.40">
    <property type="entry name" value="Zn-dependent exopeptidases"/>
    <property type="match status" value="1"/>
</dbReference>
<protein>
    <recommendedName>
        <fullName evidence="2">N-acetylmuramoyl-L-alanine amidase</fullName>
        <ecNumber evidence="2">3.5.1.28</ecNumber>
    </recommendedName>
</protein>
<proteinExistence type="predicted"/>
<dbReference type="PANTHER" id="PTHR30404:SF0">
    <property type="entry name" value="N-ACETYLMURAMOYL-L-ALANINE AMIDASE AMIC"/>
    <property type="match status" value="1"/>
</dbReference>
<evidence type="ECO:0000313" key="7">
    <source>
        <dbReference type="Proteomes" id="UP001165667"/>
    </source>
</evidence>
<dbReference type="Pfam" id="PF11741">
    <property type="entry name" value="AMIN"/>
    <property type="match status" value="1"/>
</dbReference>
<accession>A0AA41YS83</accession>
<dbReference type="GO" id="GO:0009253">
    <property type="term" value="P:peptidoglycan catabolic process"/>
    <property type="evidence" value="ECO:0007669"/>
    <property type="project" value="InterPro"/>
</dbReference>
<dbReference type="GO" id="GO:0008745">
    <property type="term" value="F:N-acetylmuramoyl-L-alanine amidase activity"/>
    <property type="evidence" value="ECO:0007669"/>
    <property type="project" value="UniProtKB-EC"/>
</dbReference>
<dbReference type="InterPro" id="IPR002508">
    <property type="entry name" value="MurNAc-LAA_cat"/>
</dbReference>
<dbReference type="SUPFAM" id="SSF53187">
    <property type="entry name" value="Zn-dependent exopeptidases"/>
    <property type="match status" value="1"/>
</dbReference>
<dbReference type="EC" id="3.5.1.28" evidence="2"/>
<evidence type="ECO:0000256" key="2">
    <source>
        <dbReference type="ARBA" id="ARBA00011901"/>
    </source>
</evidence>
<keyword evidence="4" id="KW-0732">Signal</keyword>
<dbReference type="InterPro" id="IPR021731">
    <property type="entry name" value="AMIN_dom"/>
</dbReference>
<keyword evidence="3" id="KW-0378">Hydrolase</keyword>
<dbReference type="Proteomes" id="UP001165667">
    <property type="component" value="Unassembled WGS sequence"/>
</dbReference>
<dbReference type="RefSeq" id="WP_282583962.1">
    <property type="nucleotide sequence ID" value="NZ_JAMOIM010000003.1"/>
</dbReference>
<comment type="caution">
    <text evidence="6">The sequence shown here is derived from an EMBL/GenBank/DDBJ whole genome shotgun (WGS) entry which is preliminary data.</text>
</comment>
<reference evidence="6" key="1">
    <citation type="submission" date="2022-05" db="EMBL/GenBank/DDBJ databases">
        <authorList>
            <person name="Pankratov T."/>
        </authorList>
    </citation>
    <scope>NUCLEOTIDE SEQUENCE</scope>
    <source>
        <strain evidence="6">BP6-180914</strain>
    </source>
</reference>
<dbReference type="Gene3D" id="2.60.40.3500">
    <property type="match status" value="1"/>
</dbReference>
<name>A0AA41YS83_9HYPH</name>
<dbReference type="AlphaFoldDB" id="A0AA41YS83"/>
<dbReference type="SMART" id="SM00646">
    <property type="entry name" value="Ami_3"/>
    <property type="match status" value="1"/>
</dbReference>
<evidence type="ECO:0000259" key="5">
    <source>
        <dbReference type="SMART" id="SM00646"/>
    </source>
</evidence>
<dbReference type="GO" id="GO:0030288">
    <property type="term" value="C:outer membrane-bounded periplasmic space"/>
    <property type="evidence" value="ECO:0007669"/>
    <property type="project" value="TreeGrafter"/>
</dbReference>
<gene>
    <name evidence="6" type="ORF">M8523_06125</name>
</gene>
<dbReference type="InterPro" id="IPR050695">
    <property type="entry name" value="N-acetylmuramoyl_amidase_3"/>
</dbReference>
<keyword evidence="7" id="KW-1185">Reference proteome</keyword>
<dbReference type="PANTHER" id="PTHR30404">
    <property type="entry name" value="N-ACETYLMURAMOYL-L-ALANINE AMIDASE"/>
    <property type="match status" value="1"/>
</dbReference>